<reference evidence="3 4" key="1">
    <citation type="journal article" date="2015" name="Stand. Genomic Sci.">
        <title>Genomic Encyclopedia of Bacterial and Archaeal Type Strains, Phase III: the genomes of soil and plant-associated and newly described type strains.</title>
        <authorList>
            <person name="Whitman W.B."/>
            <person name="Woyke T."/>
            <person name="Klenk H.P."/>
            <person name="Zhou Y."/>
            <person name="Lilburn T.G."/>
            <person name="Beck B.J."/>
            <person name="De Vos P."/>
            <person name="Vandamme P."/>
            <person name="Eisen J.A."/>
            <person name="Garrity G."/>
            <person name="Hugenholtz P."/>
            <person name="Kyrpides N.C."/>
        </authorList>
    </citation>
    <scope>NUCLEOTIDE SEQUENCE [LARGE SCALE GENOMIC DNA]</scope>
    <source>
        <strain evidence="3 4">A3</strain>
    </source>
</reference>
<dbReference type="Gene3D" id="2.60.40.10">
    <property type="entry name" value="Immunoglobulins"/>
    <property type="match status" value="5"/>
</dbReference>
<dbReference type="InterPro" id="IPR001434">
    <property type="entry name" value="OmcB-like_DUF11"/>
</dbReference>
<proteinExistence type="predicted"/>
<organism evidence="3 4">
    <name type="scientific">Dokdonella fugitiva</name>
    <dbReference type="NCBI Taxonomy" id="328517"/>
    <lineage>
        <taxon>Bacteria</taxon>
        <taxon>Pseudomonadati</taxon>
        <taxon>Pseudomonadota</taxon>
        <taxon>Gammaproteobacteria</taxon>
        <taxon>Lysobacterales</taxon>
        <taxon>Rhodanobacteraceae</taxon>
        <taxon>Dokdonella</taxon>
    </lineage>
</organism>
<name>A0A4R2IDS0_9GAMM</name>
<evidence type="ECO:0000313" key="3">
    <source>
        <dbReference type="EMBL" id="TCO40775.1"/>
    </source>
</evidence>
<protein>
    <submittedName>
        <fullName evidence="3">Putative repeat protein (TIGR01451 family)</fullName>
    </submittedName>
</protein>
<feature type="signal peptide" evidence="1">
    <location>
        <begin position="1"/>
        <end position="15"/>
    </location>
</feature>
<dbReference type="InterPro" id="IPR015943">
    <property type="entry name" value="WD40/YVTN_repeat-like_dom_sf"/>
</dbReference>
<feature type="chain" id="PRO_5020431655" evidence="1">
    <location>
        <begin position="16"/>
        <end position="1520"/>
    </location>
</feature>
<sequence length="1520" mass="155711">MRKWLLGMFAVSAVAAGVAYHMTEPLLESEADEEGPPASDYWITRYTYPTGHFDPRWATEAARQERMLARAKPIGTRTYDKSRVPDSPLALDPGRFIPLGPMPENNTQMQYGSVSGRINVIAVDPVDPTIAYAGSDGGGIWKTTTCCSMAAPPANTTSWTVVTDVPEVAGLSISDITIDPHDHNTIYAATGDLNYGSFSFGATGVLKSTDQGETWRVLGTETFGGHYDAAGFPQYQAIGKVAVDPNRSQTVIAGTKTSVFFSYDAGENWVGPCYTNPYATGATPQRQDITGLVPVDNGNGTSRLYVAVGTRGAPTPVQPDLGQTGSNGVYRLDVIPTGGCPATNAWTLLDNGWPAGTGNGVAGATDIGRIELAVSPSQPSTMYAMAASAANRNVLGVWRSDDAGDTWTQRASTAAVARCGSDSNSAGGGSQMWYDAGLTVHPTDPETTILSGFDIYRSTNGGSNYVDITCGWTTKPAGTLDHVHVDQHARAFIPGHPNKMLVGSDGGVFYTEDADAPFPSFRQLNNTINSIEFYFGDITSNFANSATPAIGAGAQDNGCSATKFTGMPTGPQLWTSNCSGDGTTTKIEPIGNAIWFNSSQYGSLARSLTYGNTMSGTFSTASGNTGGTWGGAGDLSSTIFAMSYDIYKWGALDAPGSGCSTANGCNHMIAGTNRLWETVDMTNPTTSAMRASWKARTPNLTKNNLLIGSDNRSYINYVAYSFTDPTVAAVGTNDGNVQLVFGLGTAAAANCPAAPPLDGNCATAVNVTDDNNVLPNRPIFGVRFDPRTALVAYAAVGGFNPNTPGRPGHVFQVTCSDYNCPSFTWKDKTGNLPDIPVEQIMPNPNRPDQVFAGTDWGLYYTDDISADSPTWYYFEDFPRVMVWELVVDRGFTTLAAFTRSRGAWVWPLPDAAIGTGADLAAAISGSSSVNAGGQVSYAITVTNNGPNAASNVTLSSPVPAGLLPVSVSGDCTSLPCSFAHLARTASRTVTVVYGVPADYAGASIVANASVTSATVDETPANNSASTSTTVSQVASADLELAMAAPATAGANANVSFTLTLTNHGPATANAISVADATPAGLTFVSNAGDCAHAFPCTFASLAPGTSKTIIATYAVPDGYAGASIVNTATVTSASDDNPANDSASATVAVTREADLAVAIQATSNAVRGSTFTVTIAVTNNGPASASAVNVAASAPAGVAFVANTGACTTAFPCSFASVAPGAPRLITTTYSVPSTYAGADPIVISANATAATTDPQSANNVASANVALANSADLSVTQSGPGAALAGTTVSYTITVANAGPSDAANVMLSDPLPVGVTLLGVGGDCTAFPCVLGTIVPGSARTATVTYEVPADYSGANPLANVASVTSSTDDPNLGNNIHSATTTIGAGADVAITFEGPDFVERGSEATYMVRVTNNGPSSATGVEATSTLPSGVMLVSNVGDCSGAWPCTFGTLAAGETKTVAMTVCIGTAAAQPLHFVATATAATTDPYAGNNTAGANVLFSLESIFRNGFDAAGGCG</sequence>
<dbReference type="Gene3D" id="2.130.10.10">
    <property type="entry name" value="YVTN repeat-like/Quinoprotein amine dehydrogenase"/>
    <property type="match status" value="2"/>
</dbReference>
<dbReference type="Pfam" id="PF01345">
    <property type="entry name" value="DUF11"/>
    <property type="match status" value="5"/>
</dbReference>
<dbReference type="Proteomes" id="UP000294862">
    <property type="component" value="Unassembled WGS sequence"/>
</dbReference>
<accession>A0A4R2IDS0</accession>
<dbReference type="InterPro" id="IPR013783">
    <property type="entry name" value="Ig-like_fold"/>
</dbReference>
<dbReference type="NCBIfam" id="TIGR01451">
    <property type="entry name" value="B_ant_repeat"/>
    <property type="match status" value="5"/>
</dbReference>
<feature type="domain" description="DUF11" evidence="2">
    <location>
        <begin position="1037"/>
        <end position="1147"/>
    </location>
</feature>
<evidence type="ECO:0000313" key="4">
    <source>
        <dbReference type="Proteomes" id="UP000294862"/>
    </source>
</evidence>
<evidence type="ECO:0000259" key="2">
    <source>
        <dbReference type="Pfam" id="PF01345"/>
    </source>
</evidence>
<feature type="domain" description="DUF11" evidence="2">
    <location>
        <begin position="1154"/>
        <end position="1266"/>
    </location>
</feature>
<dbReference type="InterPro" id="IPR047589">
    <property type="entry name" value="DUF11_rpt"/>
</dbReference>
<gene>
    <name evidence="3" type="ORF">EV148_104136</name>
</gene>
<feature type="domain" description="DUF11" evidence="2">
    <location>
        <begin position="1273"/>
        <end position="1383"/>
    </location>
</feature>
<dbReference type="InterPro" id="IPR051172">
    <property type="entry name" value="Chlamydia_OmcB"/>
</dbReference>
<evidence type="ECO:0000256" key="1">
    <source>
        <dbReference type="SAM" id="SignalP"/>
    </source>
</evidence>
<comment type="caution">
    <text evidence="3">The sequence shown here is derived from an EMBL/GenBank/DDBJ whole genome shotgun (WGS) entry which is preliminary data.</text>
</comment>
<feature type="domain" description="DUF11" evidence="2">
    <location>
        <begin position="926"/>
        <end position="1027"/>
    </location>
</feature>
<dbReference type="EMBL" id="SLWQ01000004">
    <property type="protein sequence ID" value="TCO40775.1"/>
    <property type="molecule type" value="Genomic_DNA"/>
</dbReference>
<keyword evidence="1" id="KW-0732">Signal</keyword>
<keyword evidence="4" id="KW-1185">Reference proteome</keyword>
<dbReference type="PANTHER" id="PTHR34819">
    <property type="entry name" value="LARGE CYSTEINE-RICH PERIPLASMIC PROTEIN OMCB"/>
    <property type="match status" value="1"/>
</dbReference>
<dbReference type="SUPFAM" id="SSF110296">
    <property type="entry name" value="Oligoxyloglucan reducing end-specific cellobiohydrolase"/>
    <property type="match status" value="1"/>
</dbReference>
<feature type="domain" description="DUF11" evidence="2">
    <location>
        <begin position="1402"/>
        <end position="1501"/>
    </location>
</feature>